<dbReference type="InterPro" id="IPR002720">
    <property type="entry name" value="RB_A"/>
</dbReference>
<evidence type="ECO:0000259" key="2">
    <source>
        <dbReference type="Pfam" id="PF01858"/>
    </source>
</evidence>
<protein>
    <recommendedName>
        <fullName evidence="2">Retinoblastoma-associated protein A-box domain-containing protein</fullName>
    </recommendedName>
</protein>
<dbReference type="EMBL" id="CAUYUE010000003">
    <property type="protein sequence ID" value="CAK0758417.1"/>
    <property type="molecule type" value="Genomic_DNA"/>
</dbReference>
<feature type="domain" description="Retinoblastoma-associated protein A-box" evidence="2">
    <location>
        <begin position="59"/>
        <end position="197"/>
    </location>
</feature>
<feature type="region of interest" description="Disordered" evidence="1">
    <location>
        <begin position="350"/>
        <end position="369"/>
    </location>
</feature>
<dbReference type="GO" id="GO:0005634">
    <property type="term" value="C:nucleus"/>
    <property type="evidence" value="ECO:0007669"/>
    <property type="project" value="InterPro"/>
</dbReference>
<reference evidence="3 4" key="1">
    <citation type="submission" date="2023-10" db="EMBL/GenBank/DDBJ databases">
        <authorList>
            <person name="Maclean D."/>
            <person name="Macfadyen A."/>
        </authorList>
    </citation>
    <scope>NUCLEOTIDE SEQUENCE [LARGE SCALE GENOMIC DNA]</scope>
</reference>
<feature type="compositionally biased region" description="Polar residues" evidence="1">
    <location>
        <begin position="350"/>
        <end position="361"/>
    </location>
</feature>
<evidence type="ECO:0000313" key="3">
    <source>
        <dbReference type="EMBL" id="CAK0758417.1"/>
    </source>
</evidence>
<dbReference type="Proteomes" id="UP001314263">
    <property type="component" value="Unassembled WGS sequence"/>
</dbReference>
<comment type="caution">
    <text evidence="3">The sequence shown here is derived from an EMBL/GenBank/DDBJ whole genome shotgun (WGS) entry which is preliminary data.</text>
</comment>
<dbReference type="GO" id="GO:0051726">
    <property type="term" value="P:regulation of cell cycle"/>
    <property type="evidence" value="ECO:0007669"/>
    <property type="project" value="InterPro"/>
</dbReference>
<name>A0AAV1HWC2_9CHLO</name>
<dbReference type="Gene3D" id="1.10.472.10">
    <property type="entry name" value="Cyclin-like"/>
    <property type="match status" value="1"/>
</dbReference>
<evidence type="ECO:0000256" key="1">
    <source>
        <dbReference type="SAM" id="MobiDB-lite"/>
    </source>
</evidence>
<organism evidence="3 4">
    <name type="scientific">Coccomyxa viridis</name>
    <dbReference type="NCBI Taxonomy" id="1274662"/>
    <lineage>
        <taxon>Eukaryota</taxon>
        <taxon>Viridiplantae</taxon>
        <taxon>Chlorophyta</taxon>
        <taxon>core chlorophytes</taxon>
        <taxon>Trebouxiophyceae</taxon>
        <taxon>Trebouxiophyceae incertae sedis</taxon>
        <taxon>Coccomyxaceae</taxon>
        <taxon>Coccomyxa</taxon>
    </lineage>
</organism>
<gene>
    <name evidence="3" type="ORF">CVIRNUC_002618</name>
</gene>
<sequence>MAVQADVIAFDEAGSSAALGWLQQLHAQAARDPPKELFSLFTSSATVLIVNQAKLFCHGAFSTEGGTTCITCTIYLYYRSLHLLLLKGDAGAAEKPDAEFIDEVASSTSHQMGLLAACAELVQFAATGKRSFPALTARLQAMDSLMDLWHLLPYLQQAATQVTEAPLPPVADAYMGYMRLRIAEELAWMKGSPLYALLGASDSVAEHASLHDSLLGGFLLAASQLAMTRAQTAANALADRIEELAIHATFVQDCISTVEAMMREHLDLLFEQHLSRLVACCVYGTTRKHNVVVSIKRVNQAVASVSPHLPPDALQSDSSGAALHDSKHLRNVRRLYNDRFLPRMRQHLQANVQSGPSSSQKPEVLKKVSRLPLHSLSAKDINIRRQENASTKASAFR</sequence>
<evidence type="ECO:0000313" key="4">
    <source>
        <dbReference type="Proteomes" id="UP001314263"/>
    </source>
</evidence>
<accession>A0AAV1HWC2</accession>
<dbReference type="Pfam" id="PF01858">
    <property type="entry name" value="RB_A"/>
    <property type="match status" value="1"/>
</dbReference>
<dbReference type="AlphaFoldDB" id="A0AAV1HWC2"/>
<proteinExistence type="predicted"/>
<keyword evidence="4" id="KW-1185">Reference proteome</keyword>